<dbReference type="InterPro" id="IPR035979">
    <property type="entry name" value="RBD_domain_sf"/>
</dbReference>
<feature type="region of interest" description="Disordered" evidence="5">
    <location>
        <begin position="237"/>
        <end position="334"/>
    </location>
</feature>
<dbReference type="SMART" id="SM00360">
    <property type="entry name" value="RRM"/>
    <property type="match status" value="1"/>
</dbReference>
<evidence type="ECO:0000313" key="7">
    <source>
        <dbReference type="EMBL" id="KAH7640862.1"/>
    </source>
</evidence>
<comment type="caution">
    <text evidence="7">The sequence shown here is derived from an EMBL/GenBank/DDBJ whole genome shotgun (WGS) entry which is preliminary data.</text>
</comment>
<dbReference type="InterPro" id="IPR051738">
    <property type="entry name" value="SAF_Modulators"/>
</dbReference>
<feature type="compositionally biased region" description="Gly residues" evidence="5">
    <location>
        <begin position="537"/>
        <end position="548"/>
    </location>
</feature>
<feature type="region of interest" description="Disordered" evidence="5">
    <location>
        <begin position="428"/>
        <end position="471"/>
    </location>
</feature>
<evidence type="ECO:0000256" key="2">
    <source>
        <dbReference type="ARBA" id="ARBA00022884"/>
    </source>
</evidence>
<feature type="compositionally biased region" description="Basic and acidic residues" evidence="5">
    <location>
        <begin position="147"/>
        <end position="159"/>
    </location>
</feature>
<reference evidence="7" key="1">
    <citation type="submission" date="2020-06" db="EMBL/GenBank/DDBJ databases">
        <authorList>
            <person name="Ji K."/>
            <person name="Li J."/>
        </authorList>
    </citation>
    <scope>NUCLEOTIDE SEQUENCE</scope>
    <source>
        <strain evidence="7">JKM2019</strain>
        <tissue evidence="7">Whole body</tissue>
    </source>
</reference>
<feature type="compositionally biased region" description="Basic and acidic residues" evidence="5">
    <location>
        <begin position="428"/>
        <end position="437"/>
    </location>
</feature>
<dbReference type="GO" id="GO:0043565">
    <property type="term" value="F:sequence-specific DNA binding"/>
    <property type="evidence" value="ECO:0007669"/>
    <property type="project" value="TreeGrafter"/>
</dbReference>
<dbReference type="EMBL" id="SDOV01000005">
    <property type="protein sequence ID" value="KAH7640862.1"/>
    <property type="molecule type" value="Genomic_DNA"/>
</dbReference>
<dbReference type="CDD" id="cd00590">
    <property type="entry name" value="RRM_SF"/>
    <property type="match status" value="1"/>
</dbReference>
<dbReference type="SUPFAM" id="SSF54928">
    <property type="entry name" value="RNA-binding domain, RBD"/>
    <property type="match status" value="1"/>
</dbReference>
<dbReference type="GO" id="GO:0050684">
    <property type="term" value="P:regulation of mRNA processing"/>
    <property type="evidence" value="ECO:0007669"/>
    <property type="project" value="TreeGrafter"/>
</dbReference>
<feature type="region of interest" description="Disordered" evidence="5">
    <location>
        <begin position="1"/>
        <end position="159"/>
    </location>
</feature>
<dbReference type="PANTHER" id="PTHR15683:SF8">
    <property type="entry name" value="SCAFFOLD ATTACHMENT FACTOR B, ISOFORM B"/>
    <property type="match status" value="1"/>
</dbReference>
<evidence type="ECO:0000259" key="6">
    <source>
        <dbReference type="PROSITE" id="PS50102"/>
    </source>
</evidence>
<feature type="region of interest" description="Disordered" evidence="5">
    <location>
        <begin position="361"/>
        <end position="384"/>
    </location>
</feature>
<feature type="domain" description="RRM" evidence="6">
    <location>
        <begin position="164"/>
        <end position="239"/>
    </location>
</feature>
<dbReference type="Pfam" id="PF00076">
    <property type="entry name" value="RRM_1"/>
    <property type="match status" value="1"/>
</dbReference>
<dbReference type="Gene3D" id="3.30.70.330">
    <property type="match status" value="1"/>
</dbReference>
<dbReference type="InterPro" id="IPR012677">
    <property type="entry name" value="Nucleotide-bd_a/b_plait_sf"/>
</dbReference>
<dbReference type="Proteomes" id="UP000828236">
    <property type="component" value="Unassembled WGS sequence"/>
</dbReference>
<feature type="compositionally biased region" description="Polar residues" evidence="5">
    <location>
        <begin position="271"/>
        <end position="281"/>
    </location>
</feature>
<feature type="compositionally biased region" description="Low complexity" evidence="5">
    <location>
        <begin position="93"/>
        <end position="103"/>
    </location>
</feature>
<feature type="compositionally biased region" description="Low complexity" evidence="5">
    <location>
        <begin position="111"/>
        <end position="123"/>
    </location>
</feature>
<feature type="compositionally biased region" description="Acidic residues" evidence="5">
    <location>
        <begin position="1"/>
        <end position="11"/>
    </location>
</feature>
<dbReference type="InterPro" id="IPR000504">
    <property type="entry name" value="RRM_dom"/>
</dbReference>
<dbReference type="PROSITE" id="PS50102">
    <property type="entry name" value="RRM"/>
    <property type="match status" value="1"/>
</dbReference>
<feature type="region of interest" description="Disordered" evidence="5">
    <location>
        <begin position="498"/>
        <end position="555"/>
    </location>
</feature>
<comment type="subcellular location">
    <subcellularLocation>
        <location evidence="1">Nucleus</location>
    </subcellularLocation>
</comment>
<keyword evidence="2 4" id="KW-0694">RNA-binding</keyword>
<dbReference type="GO" id="GO:0003723">
    <property type="term" value="F:RNA binding"/>
    <property type="evidence" value="ECO:0007669"/>
    <property type="project" value="UniProtKB-UniRule"/>
</dbReference>
<evidence type="ECO:0000256" key="4">
    <source>
        <dbReference type="PROSITE-ProRule" id="PRU00176"/>
    </source>
</evidence>
<evidence type="ECO:0000256" key="3">
    <source>
        <dbReference type="ARBA" id="ARBA00023242"/>
    </source>
</evidence>
<feature type="compositionally biased region" description="Basic and acidic residues" evidence="5">
    <location>
        <begin position="237"/>
        <end position="259"/>
    </location>
</feature>
<feature type="compositionally biased region" description="Basic and acidic residues" evidence="5">
    <location>
        <begin position="316"/>
        <end position="334"/>
    </location>
</feature>
<reference evidence="7" key="2">
    <citation type="journal article" date="2021" name="World Allergy Organ. J.">
        <title>Chromosome-level assembly of Dermatophagoides farinae genome and transcriptome reveals two novel allergens Der f 37 and Der f 39.</title>
        <authorList>
            <person name="Chen J."/>
            <person name="Cai Z."/>
            <person name="Fan D."/>
            <person name="Hu J."/>
            <person name="Hou Y."/>
            <person name="He Y."/>
            <person name="Zhang Z."/>
            <person name="Zhao Z."/>
            <person name="Gao P."/>
            <person name="Hu W."/>
            <person name="Sun J."/>
            <person name="Li J."/>
            <person name="Ji K."/>
        </authorList>
    </citation>
    <scope>NUCLEOTIDE SEQUENCE</scope>
    <source>
        <strain evidence="7">JKM2019</strain>
    </source>
</reference>
<gene>
    <name evidence="7" type="ORF">HUG17_8331</name>
</gene>
<feature type="compositionally biased region" description="Polar residues" evidence="5">
    <location>
        <begin position="439"/>
        <end position="455"/>
    </location>
</feature>
<feature type="compositionally biased region" description="Low complexity" evidence="5">
    <location>
        <begin position="131"/>
        <end position="140"/>
    </location>
</feature>
<keyword evidence="3" id="KW-0539">Nucleus</keyword>
<name>A0A9D4NZ13_DERFA</name>
<feature type="compositionally biased region" description="Acidic residues" evidence="5">
    <location>
        <begin position="34"/>
        <end position="83"/>
    </location>
</feature>
<dbReference type="GO" id="GO:0006357">
    <property type="term" value="P:regulation of transcription by RNA polymerase II"/>
    <property type="evidence" value="ECO:0007669"/>
    <property type="project" value="TreeGrafter"/>
</dbReference>
<accession>A0A9D4NZ13</accession>
<protein>
    <submittedName>
        <fullName evidence="7">Scaffold attachment factor b1-like protein</fullName>
    </submittedName>
</protein>
<dbReference type="PANTHER" id="PTHR15683">
    <property type="entry name" value="SCAFFOLD ATTACHMENT FACTOR B-RELATED"/>
    <property type="match status" value="1"/>
</dbReference>
<evidence type="ECO:0000256" key="1">
    <source>
        <dbReference type="ARBA" id="ARBA00004123"/>
    </source>
</evidence>
<dbReference type="AlphaFoldDB" id="A0A9D4NZ13"/>
<sequence>MASYDDDEEYSNDGGGGGGSRNGNTKNDDQSFIMDDDVPSDIENESDDYQSRNDDDDDNEEEMEEIENADDGQSDDNEEEIVNNDDRRKRKQQQQQQSSSKSDSQSKKVENSSSSSSTTTTKNNDSKKKSSSSSSTTNRNNVRRKSPARDPKPRSKKVDLAKTRYLWVSGVPVGTKSTHLEEIFSKHGKVLAIKIIRGNNNSLLGFVKLESHDQAQRCLDKLNKTDFRGSKIELFKERPDDKDSDGKKLEKIGFRDSRKYIAKPPIPKRPPTSSFRPNTRGGSFHRPQHRTSLPSKLRRTPPIRLSSSGSHHHDRRNNERDGGSSRLDRERQKLKMERLRFEQEKAEYFKIEQKSRFEFERGGGGSAIVGDLRSEDKTGPPHRIRSMIKRNVGGGSFDDGSPFMHHEEKRYDDYNNRREFNSIRRYDSRESPMERKINPRSSFGSITGGRNSYDTGSRPDHRYSDLGNKSWQPSLDSWMTTGLSSSIGADNRGWNSSTGYDHHTTPRILSSSIGGGTSGSMSSSRLNHSSDMNPRGHSGGGGGGGGGYYNNNRRY</sequence>
<organism evidence="7">
    <name type="scientific">Dermatophagoides farinae</name>
    <name type="common">American house dust mite</name>
    <dbReference type="NCBI Taxonomy" id="6954"/>
    <lineage>
        <taxon>Eukaryota</taxon>
        <taxon>Metazoa</taxon>
        <taxon>Ecdysozoa</taxon>
        <taxon>Arthropoda</taxon>
        <taxon>Chelicerata</taxon>
        <taxon>Arachnida</taxon>
        <taxon>Acari</taxon>
        <taxon>Acariformes</taxon>
        <taxon>Sarcoptiformes</taxon>
        <taxon>Astigmata</taxon>
        <taxon>Psoroptidia</taxon>
        <taxon>Analgoidea</taxon>
        <taxon>Pyroglyphidae</taxon>
        <taxon>Dermatophagoidinae</taxon>
        <taxon>Dermatophagoides</taxon>
    </lineage>
</organism>
<evidence type="ECO:0000256" key="5">
    <source>
        <dbReference type="SAM" id="MobiDB-lite"/>
    </source>
</evidence>
<proteinExistence type="predicted"/>
<dbReference type="GO" id="GO:0005634">
    <property type="term" value="C:nucleus"/>
    <property type="evidence" value="ECO:0007669"/>
    <property type="project" value="UniProtKB-SubCell"/>
</dbReference>